<keyword evidence="2" id="KW-1185">Reference proteome</keyword>
<dbReference type="Gene3D" id="3.40.50.1000">
    <property type="entry name" value="HAD superfamily/HAD-like"/>
    <property type="match status" value="1"/>
</dbReference>
<proteinExistence type="predicted"/>
<dbReference type="PANTHER" id="PTHR10000:SF8">
    <property type="entry name" value="HAD SUPERFAMILY HYDROLASE-LIKE, TYPE 3"/>
    <property type="match status" value="1"/>
</dbReference>
<reference evidence="1 2" key="1">
    <citation type="submission" date="2019-04" db="EMBL/GenBank/DDBJ databases">
        <title>Microbes associate with the intestines of laboratory mice.</title>
        <authorList>
            <person name="Navarre W."/>
            <person name="Wong E."/>
            <person name="Huang K."/>
            <person name="Tropini C."/>
            <person name="Ng K."/>
            <person name="Yu B."/>
        </authorList>
    </citation>
    <scope>NUCLEOTIDE SEQUENCE [LARGE SCALE GENOMIC DNA]</scope>
    <source>
        <strain evidence="1 2">NM07_P-09</strain>
    </source>
</reference>
<accession>A0A4S2F6Y2</accession>
<dbReference type="SUPFAM" id="SSF56784">
    <property type="entry name" value="HAD-like"/>
    <property type="match status" value="1"/>
</dbReference>
<dbReference type="InterPro" id="IPR023214">
    <property type="entry name" value="HAD_sf"/>
</dbReference>
<dbReference type="GO" id="GO:0016791">
    <property type="term" value="F:phosphatase activity"/>
    <property type="evidence" value="ECO:0007669"/>
    <property type="project" value="TreeGrafter"/>
</dbReference>
<gene>
    <name evidence="1" type="ORF">E5334_00805</name>
</gene>
<evidence type="ECO:0000313" key="1">
    <source>
        <dbReference type="EMBL" id="TGY63091.1"/>
    </source>
</evidence>
<dbReference type="GO" id="GO:0000287">
    <property type="term" value="F:magnesium ion binding"/>
    <property type="evidence" value="ECO:0007669"/>
    <property type="project" value="TreeGrafter"/>
</dbReference>
<dbReference type="OrthoDB" id="3186192at2"/>
<dbReference type="GO" id="GO:0005829">
    <property type="term" value="C:cytosol"/>
    <property type="evidence" value="ECO:0007669"/>
    <property type="project" value="TreeGrafter"/>
</dbReference>
<name>A0A4S2F6Y2_9ACTN</name>
<organism evidence="1 2">
    <name type="scientific">Muricaecibacterium torontonense</name>
    <dbReference type="NCBI Taxonomy" id="3032871"/>
    <lineage>
        <taxon>Bacteria</taxon>
        <taxon>Bacillati</taxon>
        <taxon>Actinomycetota</taxon>
        <taxon>Coriobacteriia</taxon>
        <taxon>Coriobacteriales</taxon>
        <taxon>Atopobiaceae</taxon>
        <taxon>Muricaecibacterium</taxon>
    </lineage>
</organism>
<dbReference type="PANTHER" id="PTHR10000">
    <property type="entry name" value="PHOSPHOSERINE PHOSPHATASE"/>
    <property type="match status" value="1"/>
</dbReference>
<evidence type="ECO:0000313" key="2">
    <source>
        <dbReference type="Proteomes" id="UP000310263"/>
    </source>
</evidence>
<dbReference type="InterPro" id="IPR006379">
    <property type="entry name" value="HAD-SF_hydro_IIB"/>
</dbReference>
<dbReference type="EMBL" id="SRYE01000001">
    <property type="protein sequence ID" value="TGY63091.1"/>
    <property type="molecule type" value="Genomic_DNA"/>
</dbReference>
<dbReference type="Gene3D" id="3.30.1240.10">
    <property type="match status" value="1"/>
</dbReference>
<dbReference type="Pfam" id="PF08282">
    <property type="entry name" value="Hydrolase_3"/>
    <property type="match status" value="1"/>
</dbReference>
<comment type="caution">
    <text evidence="1">The sequence shown here is derived from an EMBL/GenBank/DDBJ whole genome shotgun (WGS) entry which is preliminary data.</text>
</comment>
<dbReference type="RefSeq" id="WP_136011716.1">
    <property type="nucleotide sequence ID" value="NZ_SRYE01000001.1"/>
</dbReference>
<dbReference type="Proteomes" id="UP000310263">
    <property type="component" value="Unassembled WGS sequence"/>
</dbReference>
<dbReference type="InterPro" id="IPR036412">
    <property type="entry name" value="HAD-like_sf"/>
</dbReference>
<sequence length="277" mass="29848">MASGVCLVVSDIDDTLIPRGTYGLPRRTSAAIERFVASGRHFAPITGRSRDDALKMFGDCAAGCATGAFVNGQVVYVDGRLVRSELLPSARLQEVADYLDRCTPAANILLYRGASIHALTKKPWRLNDYPSQENGRRDGCIQAIEEPWVEKANIQCACDPQEVPALAARLSRQFEDFDFVQPGDVSEIDIAPKGWSKARGVQVLAQALGMELAQIVAVGDSDNDVALLEYVPNSYAVASGTATARRAAAYQLPPVHQEPVAQVLEAILAGETQPFCS</sequence>
<protein>
    <submittedName>
        <fullName evidence="1">HAD family phosphatase</fullName>
    </submittedName>
</protein>
<dbReference type="NCBIfam" id="TIGR01484">
    <property type="entry name" value="HAD-SF-IIB"/>
    <property type="match status" value="1"/>
</dbReference>
<dbReference type="AlphaFoldDB" id="A0A4S2F6Y2"/>